<feature type="compositionally biased region" description="Acidic residues" evidence="9">
    <location>
        <begin position="68"/>
        <end position="81"/>
    </location>
</feature>
<dbReference type="GO" id="GO:0003676">
    <property type="term" value="F:nucleic acid binding"/>
    <property type="evidence" value="ECO:0007669"/>
    <property type="project" value="InterPro"/>
</dbReference>
<accession>A0A087TRZ0</accession>
<feature type="coiled-coil region" evidence="8">
    <location>
        <begin position="341"/>
        <end position="368"/>
    </location>
</feature>
<dbReference type="Proteomes" id="UP000054359">
    <property type="component" value="Unassembled WGS sequence"/>
</dbReference>
<dbReference type="Pfam" id="PF00096">
    <property type="entry name" value="zf-C2H2"/>
    <property type="match status" value="2"/>
</dbReference>
<evidence type="ECO:0000256" key="2">
    <source>
        <dbReference type="ARBA" id="ARBA00022723"/>
    </source>
</evidence>
<dbReference type="PANTHER" id="PTHR46144:SF6">
    <property type="entry name" value="C2H2-TYPE DOMAIN-CONTAINING PROTEIN"/>
    <property type="match status" value="1"/>
</dbReference>
<organism evidence="12 13">
    <name type="scientific">Stegodyphus mimosarum</name>
    <name type="common">African social velvet spider</name>
    <dbReference type="NCBI Taxonomy" id="407821"/>
    <lineage>
        <taxon>Eukaryota</taxon>
        <taxon>Metazoa</taxon>
        <taxon>Ecdysozoa</taxon>
        <taxon>Arthropoda</taxon>
        <taxon>Chelicerata</taxon>
        <taxon>Arachnida</taxon>
        <taxon>Araneae</taxon>
        <taxon>Araneomorphae</taxon>
        <taxon>Entelegynae</taxon>
        <taxon>Eresoidea</taxon>
        <taxon>Eresidae</taxon>
        <taxon>Stegodyphus</taxon>
    </lineage>
</organism>
<dbReference type="PROSITE" id="PS50171">
    <property type="entry name" value="ZF_MATRIN"/>
    <property type="match status" value="1"/>
</dbReference>
<comment type="subcellular location">
    <subcellularLocation>
        <location evidence="1">Nucleus</location>
    </subcellularLocation>
</comment>
<evidence type="ECO:0000256" key="9">
    <source>
        <dbReference type="SAM" id="MobiDB-lite"/>
    </source>
</evidence>
<feature type="domain" description="Matrin-type" evidence="11">
    <location>
        <begin position="203"/>
        <end position="233"/>
    </location>
</feature>
<keyword evidence="6" id="KW-0539">Nucleus</keyword>
<keyword evidence="8" id="KW-0175">Coiled coil</keyword>
<dbReference type="Gene3D" id="3.30.160.60">
    <property type="entry name" value="Classic Zinc Finger"/>
    <property type="match status" value="4"/>
</dbReference>
<evidence type="ECO:0000256" key="1">
    <source>
        <dbReference type="ARBA" id="ARBA00004123"/>
    </source>
</evidence>
<dbReference type="PROSITE" id="PS00028">
    <property type="entry name" value="ZINC_FINGER_C2H2_1"/>
    <property type="match status" value="6"/>
</dbReference>
<dbReference type="SMART" id="SM00355">
    <property type="entry name" value="ZnF_C2H2"/>
    <property type="match status" value="6"/>
</dbReference>
<dbReference type="SMART" id="SM00451">
    <property type="entry name" value="ZnF_U1"/>
    <property type="match status" value="6"/>
</dbReference>
<dbReference type="GO" id="GO:0005634">
    <property type="term" value="C:nucleus"/>
    <property type="evidence" value="ECO:0007669"/>
    <property type="project" value="UniProtKB-SubCell"/>
</dbReference>
<evidence type="ECO:0000256" key="6">
    <source>
        <dbReference type="ARBA" id="ARBA00023242"/>
    </source>
</evidence>
<gene>
    <name evidence="12" type="ORF">X975_12630</name>
</gene>
<keyword evidence="5" id="KW-0862">Zinc</keyword>
<evidence type="ECO:0000256" key="4">
    <source>
        <dbReference type="ARBA" id="ARBA00022771"/>
    </source>
</evidence>
<keyword evidence="2" id="KW-0479">Metal-binding</keyword>
<evidence type="ECO:0000313" key="13">
    <source>
        <dbReference type="Proteomes" id="UP000054359"/>
    </source>
</evidence>
<feature type="domain" description="C2H2-type" evidence="10">
    <location>
        <begin position="86"/>
        <end position="115"/>
    </location>
</feature>
<feature type="compositionally biased region" description="Basic and acidic residues" evidence="9">
    <location>
        <begin position="1"/>
        <end position="11"/>
    </location>
</feature>
<keyword evidence="13" id="KW-1185">Reference proteome</keyword>
<dbReference type="InterPro" id="IPR000690">
    <property type="entry name" value="Matrin/U1-C_Znf_C2H2"/>
</dbReference>
<dbReference type="PROSITE" id="PS50157">
    <property type="entry name" value="ZINC_FINGER_C2H2_2"/>
    <property type="match status" value="4"/>
</dbReference>
<dbReference type="AlphaFoldDB" id="A0A087TRZ0"/>
<evidence type="ECO:0000256" key="7">
    <source>
        <dbReference type="PROSITE-ProRule" id="PRU00042"/>
    </source>
</evidence>
<evidence type="ECO:0000259" key="10">
    <source>
        <dbReference type="PROSITE" id="PS50157"/>
    </source>
</evidence>
<feature type="compositionally biased region" description="Basic and acidic residues" evidence="9">
    <location>
        <begin position="51"/>
        <end position="67"/>
    </location>
</feature>
<feature type="domain" description="C2H2-type" evidence="10">
    <location>
        <begin position="252"/>
        <end position="281"/>
    </location>
</feature>
<dbReference type="EMBL" id="KK116483">
    <property type="protein sequence ID" value="KFM67879.1"/>
    <property type="molecule type" value="Genomic_DNA"/>
</dbReference>
<evidence type="ECO:0000256" key="8">
    <source>
        <dbReference type="SAM" id="Coils"/>
    </source>
</evidence>
<dbReference type="STRING" id="407821.A0A087TRZ0"/>
<evidence type="ECO:0000256" key="3">
    <source>
        <dbReference type="ARBA" id="ARBA00022737"/>
    </source>
</evidence>
<feature type="region of interest" description="Disordered" evidence="9">
    <location>
        <begin position="45"/>
        <end position="81"/>
    </location>
</feature>
<name>A0A087TRZ0_STEMI</name>
<protein>
    <submittedName>
        <fullName evidence="12">Zinc finger protein 346</fullName>
    </submittedName>
</protein>
<dbReference type="InterPro" id="IPR003604">
    <property type="entry name" value="Matrin/U1-like-C_Znf_C2H2"/>
</dbReference>
<keyword evidence="3" id="KW-0677">Repeat</keyword>
<evidence type="ECO:0000259" key="11">
    <source>
        <dbReference type="PROSITE" id="PS50171"/>
    </source>
</evidence>
<sequence>MDAENKSREEYVVSDSDDSNDSLEIECDICDMDFTSVKSYEQHLKSKRHNKMLEKKKLKEKFKKPSELEDNNDHDDDDEEQEELEFSCNICEKMFNEFSQYKAHMKGQVHSKNLKRLKLKEKLKDMEELIGSFVENDDDDDELFEKSFAHCTACQKSFSGPENYYGHLRSAAHEKKRKQQVLLEKLKKDNPDVKSGNNEDDEYFCEMCDKFFTGLIPYFTHMESAIHRKELKRAKMAEDLKEFYIRDEDGEFVCKECERSFNDPVLLKIHLIKKDHEKKKIKSDIMALLSNHPEIIPIKPSEYSDEEGETSENDKDHYDFLICNICHLSFSGIRNAQEHVKSKKHLKVKQQRKELKALKKKLKRMNSNPENKSELPNLHSSEYSEMVSQAGNDIPNNAL</sequence>
<evidence type="ECO:0000256" key="5">
    <source>
        <dbReference type="ARBA" id="ARBA00022833"/>
    </source>
</evidence>
<evidence type="ECO:0000313" key="12">
    <source>
        <dbReference type="EMBL" id="KFM67879.1"/>
    </source>
</evidence>
<feature type="non-terminal residue" evidence="12">
    <location>
        <position position="399"/>
    </location>
</feature>
<dbReference type="OrthoDB" id="1925236at2759"/>
<dbReference type="InterPro" id="IPR051868">
    <property type="entry name" value="ZN346_ZMAT4"/>
</dbReference>
<feature type="domain" description="C2H2-type" evidence="10">
    <location>
        <begin position="203"/>
        <end position="232"/>
    </location>
</feature>
<dbReference type="PANTHER" id="PTHR46144">
    <property type="entry name" value="ZINC FINGER PROTEIN 385B-LIKE"/>
    <property type="match status" value="1"/>
</dbReference>
<dbReference type="SUPFAM" id="SSF57667">
    <property type="entry name" value="beta-beta-alpha zinc fingers"/>
    <property type="match status" value="6"/>
</dbReference>
<dbReference type="InterPro" id="IPR036236">
    <property type="entry name" value="Znf_C2H2_sf"/>
</dbReference>
<dbReference type="GO" id="GO:0008270">
    <property type="term" value="F:zinc ion binding"/>
    <property type="evidence" value="ECO:0007669"/>
    <property type="project" value="UniProtKB-KW"/>
</dbReference>
<proteinExistence type="predicted"/>
<reference evidence="12 13" key="1">
    <citation type="submission" date="2013-11" db="EMBL/GenBank/DDBJ databases">
        <title>Genome sequencing of Stegodyphus mimosarum.</title>
        <authorList>
            <person name="Bechsgaard J."/>
        </authorList>
    </citation>
    <scope>NUCLEOTIDE SEQUENCE [LARGE SCALE GENOMIC DNA]</scope>
</reference>
<keyword evidence="4 7" id="KW-0863">Zinc-finger</keyword>
<feature type="region of interest" description="Disordered" evidence="9">
    <location>
        <begin position="1"/>
        <end position="22"/>
    </location>
</feature>
<dbReference type="Pfam" id="PF12874">
    <property type="entry name" value="zf-met"/>
    <property type="match status" value="4"/>
</dbReference>
<feature type="domain" description="C2H2-type" evidence="10">
    <location>
        <begin position="149"/>
        <end position="178"/>
    </location>
</feature>
<dbReference type="InterPro" id="IPR013087">
    <property type="entry name" value="Znf_C2H2_type"/>
</dbReference>